<dbReference type="SUPFAM" id="SSF46785">
    <property type="entry name" value="Winged helix' DNA-binding domain"/>
    <property type="match status" value="1"/>
</dbReference>
<keyword evidence="2" id="KW-1185">Reference proteome</keyword>
<dbReference type="EMBL" id="VHSG01000002">
    <property type="protein sequence ID" value="TQV86333.1"/>
    <property type="molecule type" value="Genomic_DNA"/>
</dbReference>
<gene>
    <name evidence="1" type="ORF">FKG94_01635</name>
</gene>
<evidence type="ECO:0000313" key="2">
    <source>
        <dbReference type="Proteomes" id="UP000319732"/>
    </source>
</evidence>
<dbReference type="InterPro" id="IPR036388">
    <property type="entry name" value="WH-like_DNA-bd_sf"/>
</dbReference>
<organism evidence="1 2">
    <name type="scientific">Exilibacterium tricleocarpae</name>
    <dbReference type="NCBI Taxonomy" id="2591008"/>
    <lineage>
        <taxon>Bacteria</taxon>
        <taxon>Pseudomonadati</taxon>
        <taxon>Pseudomonadota</taxon>
        <taxon>Gammaproteobacteria</taxon>
        <taxon>Cellvibrionales</taxon>
        <taxon>Cellvibrionaceae</taxon>
        <taxon>Exilibacterium</taxon>
    </lineage>
</organism>
<protein>
    <submittedName>
        <fullName evidence="1">Transcriptional regulator</fullName>
    </submittedName>
</protein>
<evidence type="ECO:0000313" key="1">
    <source>
        <dbReference type="EMBL" id="TQV86333.1"/>
    </source>
</evidence>
<accession>A0A545UA91</accession>
<dbReference type="OrthoDB" id="155998at2"/>
<dbReference type="InterPro" id="IPR050313">
    <property type="entry name" value="Carb_Metab_HTH_regulators"/>
</dbReference>
<dbReference type="Gene3D" id="1.10.10.10">
    <property type="entry name" value="Winged helix-like DNA-binding domain superfamily/Winged helix DNA-binding domain"/>
    <property type="match status" value="1"/>
</dbReference>
<dbReference type="PANTHER" id="PTHR30363">
    <property type="entry name" value="HTH-TYPE TRANSCRIPTIONAL REGULATOR SRLR-RELATED"/>
    <property type="match status" value="1"/>
</dbReference>
<dbReference type="PANTHER" id="PTHR30363:SF28">
    <property type="entry name" value="TRANSCRIPTIONAL REGULATORY PROTEIN-RELATED"/>
    <property type="match status" value="1"/>
</dbReference>
<reference evidence="1 2" key="1">
    <citation type="submission" date="2019-06" db="EMBL/GenBank/DDBJ databases">
        <title>Whole genome sequence for Cellvibrionaceae sp. R142.</title>
        <authorList>
            <person name="Wang G."/>
        </authorList>
    </citation>
    <scope>NUCLEOTIDE SEQUENCE [LARGE SCALE GENOMIC DNA]</scope>
    <source>
        <strain evidence="1 2">R142</strain>
    </source>
</reference>
<dbReference type="InterPro" id="IPR025855">
    <property type="entry name" value="Replic_Relax"/>
</dbReference>
<dbReference type="InterPro" id="IPR036390">
    <property type="entry name" value="WH_DNA-bd_sf"/>
</dbReference>
<dbReference type="Pfam" id="PF13814">
    <property type="entry name" value="Replic_Relax"/>
    <property type="match status" value="1"/>
</dbReference>
<dbReference type="AlphaFoldDB" id="A0A545UA91"/>
<proteinExistence type="predicted"/>
<comment type="caution">
    <text evidence="1">The sequence shown here is derived from an EMBL/GenBank/DDBJ whole genome shotgun (WGS) entry which is preliminary data.</text>
</comment>
<name>A0A545UA91_9GAMM</name>
<dbReference type="Proteomes" id="UP000319732">
    <property type="component" value="Unassembled WGS sequence"/>
</dbReference>
<sequence length="210" mass="23719">MNASSEKILRLLKTRGAMTAQQLAVLLNMTSMGARQHLHHLQNEGLVSTFDRKEKVGRPSRYWQLTTTAQQHFPDRHADLTLALIDNVRELFGEEGLQQLIDKREREAEANYSRELAALPELGARLARLAELRSGEGYMAEVIEQSPGQWLLVENHCPICAAAASCRNFCRSELAIFRRCLRARVERSEYILDGARRCAYLITALPAESA</sequence>